<dbReference type="NCBIfam" id="NF003589">
    <property type="entry name" value="PRK05254.1-2"/>
    <property type="match status" value="1"/>
</dbReference>
<keyword evidence="6 9" id="KW-0227">DNA damage</keyword>
<comment type="similarity">
    <text evidence="3 9 11">Belongs to the uracil-DNA glycosylase (UDG) superfamily. UNG family.</text>
</comment>
<comment type="catalytic activity">
    <reaction evidence="1 9 11">
        <text>Hydrolyzes single-stranded DNA or mismatched double-stranded DNA and polynucleotides, releasing free uracil.</text>
        <dbReference type="EC" id="3.2.2.27"/>
    </reaction>
</comment>
<dbReference type="Proteomes" id="UP000196594">
    <property type="component" value="Unassembled WGS sequence"/>
</dbReference>
<evidence type="ECO:0000256" key="1">
    <source>
        <dbReference type="ARBA" id="ARBA00001400"/>
    </source>
</evidence>
<dbReference type="NCBIfam" id="NF003588">
    <property type="entry name" value="PRK05254.1-1"/>
    <property type="match status" value="1"/>
</dbReference>
<name>A0ABX3ZMD2_9BACL</name>
<evidence type="ECO:0000256" key="5">
    <source>
        <dbReference type="ARBA" id="ARBA00018429"/>
    </source>
</evidence>
<dbReference type="PANTHER" id="PTHR11264">
    <property type="entry name" value="URACIL-DNA GLYCOSYLASE"/>
    <property type="match status" value="1"/>
</dbReference>
<protein>
    <recommendedName>
        <fullName evidence="5 9">Uracil-DNA glycosylase</fullName>
        <shortName evidence="9">UDG</shortName>
        <ecNumber evidence="4 9">3.2.2.27</ecNumber>
    </recommendedName>
</protein>
<dbReference type="EMBL" id="NHNT01000001">
    <property type="protein sequence ID" value="OUZ40900.1"/>
    <property type="molecule type" value="Genomic_DNA"/>
</dbReference>
<evidence type="ECO:0000313" key="13">
    <source>
        <dbReference type="EMBL" id="OUZ40900.1"/>
    </source>
</evidence>
<evidence type="ECO:0000256" key="10">
    <source>
        <dbReference type="PROSITE-ProRule" id="PRU10072"/>
    </source>
</evidence>
<comment type="caution">
    <text evidence="13">The sequence shown here is derived from an EMBL/GenBank/DDBJ whole genome shotgun (WGS) entry which is preliminary data.</text>
</comment>
<accession>A0ABX3ZMD2</accession>
<keyword evidence="7 9" id="KW-0378">Hydrolase</keyword>
<dbReference type="InterPro" id="IPR002043">
    <property type="entry name" value="UDG_fam1"/>
</dbReference>
<keyword evidence="8 9" id="KW-0234">DNA repair</keyword>
<sequence>MMEQLTNSWKDLLSREEEQPYYKFLETFLERQYMEQTVYPKKENIFNALQLTDYDNVKVVILGQDPYHGPNQAHGLSFSVEKGQKLPPSLKNMMKELQQDIGCEIPEHGDLTSWAKQGVLLLNTVLTVQAGKANSHKGQGWEQFTNAVIELLAKREQPIVFLLWGKPAQSKRILIERISSNHIILQSPHPSPLSAHRGFFGSRPYSKANEALLSLGQQPIDWCLTKKWGNS</sequence>
<evidence type="ECO:0000256" key="4">
    <source>
        <dbReference type="ARBA" id="ARBA00012030"/>
    </source>
</evidence>
<dbReference type="CDD" id="cd10027">
    <property type="entry name" value="UDG-F1-like"/>
    <property type="match status" value="1"/>
</dbReference>
<dbReference type="PANTHER" id="PTHR11264:SF0">
    <property type="entry name" value="URACIL-DNA GLYCOSYLASE"/>
    <property type="match status" value="1"/>
</dbReference>
<dbReference type="InterPro" id="IPR018085">
    <property type="entry name" value="Ura-DNA_Glyclase_AS"/>
</dbReference>
<organism evidence="13 14">
    <name type="scientific">Solibacillus kalamii</name>
    <dbReference type="NCBI Taxonomy" id="1748298"/>
    <lineage>
        <taxon>Bacteria</taxon>
        <taxon>Bacillati</taxon>
        <taxon>Bacillota</taxon>
        <taxon>Bacilli</taxon>
        <taxon>Bacillales</taxon>
        <taxon>Caryophanaceae</taxon>
        <taxon>Solibacillus</taxon>
    </lineage>
</organism>
<gene>
    <name evidence="9" type="primary">ung</name>
    <name evidence="13" type="ORF">CBM15_03210</name>
</gene>
<evidence type="ECO:0000256" key="6">
    <source>
        <dbReference type="ARBA" id="ARBA00022763"/>
    </source>
</evidence>
<evidence type="ECO:0000256" key="3">
    <source>
        <dbReference type="ARBA" id="ARBA00008184"/>
    </source>
</evidence>
<dbReference type="PROSITE" id="PS00130">
    <property type="entry name" value="U_DNA_GLYCOSYLASE"/>
    <property type="match status" value="1"/>
</dbReference>
<feature type="domain" description="Uracil-DNA glycosylase-like" evidence="12">
    <location>
        <begin position="50"/>
        <end position="212"/>
    </location>
</feature>
<evidence type="ECO:0000256" key="2">
    <source>
        <dbReference type="ARBA" id="ARBA00002631"/>
    </source>
</evidence>
<dbReference type="RefSeq" id="WP_087615702.1">
    <property type="nucleotide sequence ID" value="NZ_JAFBEY010000002.1"/>
</dbReference>
<dbReference type="Gene3D" id="3.40.470.10">
    <property type="entry name" value="Uracil-DNA glycosylase-like domain"/>
    <property type="match status" value="1"/>
</dbReference>
<keyword evidence="9" id="KW-0963">Cytoplasm</keyword>
<dbReference type="HAMAP" id="MF_00148">
    <property type="entry name" value="UDG"/>
    <property type="match status" value="1"/>
</dbReference>
<dbReference type="SMART" id="SM00987">
    <property type="entry name" value="UreE_C"/>
    <property type="match status" value="1"/>
</dbReference>
<dbReference type="InterPro" id="IPR005122">
    <property type="entry name" value="Uracil-DNA_glycosylase-like"/>
</dbReference>
<comment type="function">
    <text evidence="2 9 11">Excises uracil residues from the DNA which can arise as a result of misincorporation of dUMP residues by DNA polymerase or due to deamination of cytosine.</text>
</comment>
<feature type="active site" description="Proton acceptor" evidence="9 10">
    <location>
        <position position="65"/>
    </location>
</feature>
<evidence type="ECO:0000256" key="9">
    <source>
        <dbReference type="HAMAP-Rule" id="MF_00148"/>
    </source>
</evidence>
<dbReference type="NCBIfam" id="NF003591">
    <property type="entry name" value="PRK05254.1-4"/>
    <property type="match status" value="1"/>
</dbReference>
<dbReference type="SUPFAM" id="SSF52141">
    <property type="entry name" value="Uracil-DNA glycosylase-like"/>
    <property type="match status" value="1"/>
</dbReference>
<evidence type="ECO:0000256" key="8">
    <source>
        <dbReference type="ARBA" id="ARBA00023204"/>
    </source>
</evidence>
<dbReference type="EC" id="3.2.2.27" evidence="4 9"/>
<dbReference type="SMART" id="SM00986">
    <property type="entry name" value="UDG"/>
    <property type="match status" value="1"/>
</dbReference>
<dbReference type="NCBIfam" id="TIGR00628">
    <property type="entry name" value="ung"/>
    <property type="match status" value="1"/>
</dbReference>
<evidence type="ECO:0000256" key="7">
    <source>
        <dbReference type="ARBA" id="ARBA00022801"/>
    </source>
</evidence>
<evidence type="ECO:0000256" key="11">
    <source>
        <dbReference type="RuleBase" id="RU003780"/>
    </source>
</evidence>
<proteinExistence type="inferred from homology"/>
<dbReference type="NCBIfam" id="NF003592">
    <property type="entry name" value="PRK05254.1-5"/>
    <property type="match status" value="1"/>
</dbReference>
<dbReference type="Pfam" id="PF03167">
    <property type="entry name" value="UDG"/>
    <property type="match status" value="1"/>
</dbReference>
<reference evidence="13 14" key="1">
    <citation type="journal article" date="2017" name="Int. J. Syst. Evol. Microbiol.">
        <title>Solibacillus kalamii sp. nov., isolated from a high-efficiency particulate arrestance filter system used in the International Space Station.</title>
        <authorList>
            <person name="Checinska Sielaff A."/>
            <person name="Kumar R.M."/>
            <person name="Pal D."/>
            <person name="Mayilraj S."/>
            <person name="Venkateswaran K."/>
        </authorList>
    </citation>
    <scope>NUCLEOTIDE SEQUENCE [LARGE SCALE GENOMIC DNA]</scope>
    <source>
        <strain evidence="13 14">ISSFR-015</strain>
    </source>
</reference>
<evidence type="ECO:0000259" key="12">
    <source>
        <dbReference type="SMART" id="SM00986"/>
    </source>
</evidence>
<keyword evidence="14" id="KW-1185">Reference proteome</keyword>
<comment type="subcellular location">
    <subcellularLocation>
        <location evidence="9">Cytoplasm</location>
    </subcellularLocation>
</comment>
<dbReference type="InterPro" id="IPR036895">
    <property type="entry name" value="Uracil-DNA_glycosylase-like_sf"/>
</dbReference>
<evidence type="ECO:0000313" key="14">
    <source>
        <dbReference type="Proteomes" id="UP000196594"/>
    </source>
</evidence>